<dbReference type="AlphaFoldDB" id="A0A6L7CMM8"/>
<evidence type="ECO:0000313" key="2">
    <source>
        <dbReference type="EMBL" id="MWT88223.1"/>
    </source>
</evidence>
<evidence type="ECO:0000256" key="1">
    <source>
        <dbReference type="SAM" id="SignalP"/>
    </source>
</evidence>
<comment type="caution">
    <text evidence="2">The sequence shown here is derived from an EMBL/GenBank/DDBJ whole genome shotgun (WGS) entry which is preliminary data.</text>
</comment>
<organism evidence="2 3">
    <name type="scientific">Escherichia coli</name>
    <dbReference type="NCBI Taxonomy" id="562"/>
    <lineage>
        <taxon>Bacteria</taxon>
        <taxon>Pseudomonadati</taxon>
        <taxon>Pseudomonadota</taxon>
        <taxon>Gammaproteobacteria</taxon>
        <taxon>Enterobacterales</taxon>
        <taxon>Enterobacteriaceae</taxon>
        <taxon>Escherichia</taxon>
    </lineage>
</organism>
<feature type="non-terminal residue" evidence="2">
    <location>
        <position position="171"/>
    </location>
</feature>
<keyword evidence="1" id="KW-0732">Signal</keyword>
<feature type="chain" id="PRO_5026873811" evidence="1">
    <location>
        <begin position="21"/>
        <end position="171"/>
    </location>
</feature>
<name>A0A6L7CMM8_ECOLX</name>
<dbReference type="EMBL" id="WTRN01001386">
    <property type="protein sequence ID" value="MWT88223.1"/>
    <property type="molecule type" value="Genomic_DNA"/>
</dbReference>
<dbReference type="Proteomes" id="UP000480485">
    <property type="component" value="Unassembled WGS sequence"/>
</dbReference>
<sequence>MKIRIMLFILMMMVMPVSYAACYSELSVQHNLVVQGDFALTQTQMATYEHNFNDSSCVSTNTITPMSPSDIIVGLYNDTIKLNLHFEWTNKNNITLSNNQTSFTNGYSVTVTPAASNAKLNVSAGGGGSLMINGVATLSSASSSTRGSAAVQFLLCLLGGKSWDACVNSYR</sequence>
<evidence type="ECO:0000313" key="3">
    <source>
        <dbReference type="Proteomes" id="UP000480485"/>
    </source>
</evidence>
<protein>
    <submittedName>
        <fullName evidence="2">Adhesin</fullName>
    </submittedName>
</protein>
<reference evidence="2 3" key="1">
    <citation type="submission" date="2019-12" db="EMBL/GenBank/DDBJ databases">
        <title>Enteriobacteria Tanzani isolates_8377-8380.</title>
        <authorList>
            <person name="Subbiah M."/>
            <person name="Call D."/>
        </authorList>
    </citation>
    <scope>NUCLEOTIDE SEQUENCE [LARGE SCALE GENOMIC DNA]</scope>
    <source>
        <strain evidence="2 3">8378wC7</strain>
    </source>
</reference>
<accession>A0A6L7CMM8</accession>
<gene>
    <name evidence="2" type="ORF">GP954_24355</name>
</gene>
<feature type="signal peptide" evidence="1">
    <location>
        <begin position="1"/>
        <end position="20"/>
    </location>
</feature>
<proteinExistence type="predicted"/>